<dbReference type="Proteomes" id="UP001549036">
    <property type="component" value="Unassembled WGS sequence"/>
</dbReference>
<comment type="caution">
    <text evidence="1">The sequence shown here is derived from an EMBL/GenBank/DDBJ whole genome shotgun (WGS) entry which is preliminary data.</text>
</comment>
<name>A0ABV2I5I5_9HYPH</name>
<organism evidence="1 2">
    <name type="scientific">Mesorhizobium shonense</name>
    <dbReference type="NCBI Taxonomy" id="1209948"/>
    <lineage>
        <taxon>Bacteria</taxon>
        <taxon>Pseudomonadati</taxon>
        <taxon>Pseudomonadota</taxon>
        <taxon>Alphaproteobacteria</taxon>
        <taxon>Hyphomicrobiales</taxon>
        <taxon>Phyllobacteriaceae</taxon>
        <taxon>Mesorhizobium</taxon>
    </lineage>
</organism>
<evidence type="ECO:0000313" key="1">
    <source>
        <dbReference type="EMBL" id="MET3598021.1"/>
    </source>
</evidence>
<accession>A0ABV2I5I5</accession>
<sequence>MNANEYLQRSTLYRKLIHGPYGEFSRVYAARLSDEGFGRQCTWRSPSLFRELMDWHVGNGHDLQDFCEVHVERFLEHRSKHWSINAGDRAALRRLLSALRQEGMIPAALPIERTEHE</sequence>
<gene>
    <name evidence="1" type="ORF">ABID26_007448</name>
</gene>
<protein>
    <submittedName>
        <fullName evidence="1">Uncharacterized protein</fullName>
    </submittedName>
</protein>
<proteinExistence type="predicted"/>
<reference evidence="1 2" key="1">
    <citation type="submission" date="2024-06" db="EMBL/GenBank/DDBJ databases">
        <title>Genomic Encyclopedia of Type Strains, Phase IV (KMG-IV): sequencing the most valuable type-strain genomes for metagenomic binning, comparative biology and taxonomic classification.</title>
        <authorList>
            <person name="Goeker M."/>
        </authorList>
    </citation>
    <scope>NUCLEOTIDE SEQUENCE [LARGE SCALE GENOMIC DNA]</scope>
    <source>
        <strain evidence="1 2">DSM 29846</strain>
    </source>
</reference>
<dbReference type="RefSeq" id="WP_354418378.1">
    <property type="nucleotide sequence ID" value="NZ_JBEPLM010000039.1"/>
</dbReference>
<evidence type="ECO:0000313" key="2">
    <source>
        <dbReference type="Proteomes" id="UP001549036"/>
    </source>
</evidence>
<dbReference type="EMBL" id="JBEPLM010000039">
    <property type="protein sequence ID" value="MET3598021.1"/>
    <property type="molecule type" value="Genomic_DNA"/>
</dbReference>
<keyword evidence="2" id="KW-1185">Reference proteome</keyword>